<dbReference type="InterPro" id="IPR013538">
    <property type="entry name" value="ASHA1/2-like_C"/>
</dbReference>
<organism evidence="3 4">
    <name type="scientific">Microbacterium memoriense</name>
    <dbReference type="NCBI Taxonomy" id="2978350"/>
    <lineage>
        <taxon>Bacteria</taxon>
        <taxon>Bacillati</taxon>
        <taxon>Actinomycetota</taxon>
        <taxon>Actinomycetes</taxon>
        <taxon>Micrococcales</taxon>
        <taxon>Microbacteriaceae</taxon>
        <taxon>Microbacterium</taxon>
    </lineage>
</organism>
<dbReference type="RefSeq" id="WP_261605438.1">
    <property type="nucleotide sequence ID" value="NZ_JAODOR010000001.1"/>
</dbReference>
<name>A0ABT2P869_9MICO</name>
<dbReference type="Pfam" id="PF08327">
    <property type="entry name" value="AHSA1"/>
    <property type="match status" value="1"/>
</dbReference>
<evidence type="ECO:0000256" key="1">
    <source>
        <dbReference type="ARBA" id="ARBA00006817"/>
    </source>
</evidence>
<sequence>MTDDMTHALQLEVDLAAPVGRVWTALTTTYGLRAWWWAEWEDVRVAVDARVGGTYRIEADSEGIVVAGEYTDVDRGSGRLAFTWVWSDSDGTSVGESCTLVLTEIASGCRVSLDHTGPWSDPAPAERCRVEWTTILEQLRGAVEVARPEGVGRLFG</sequence>
<gene>
    <name evidence="3" type="ORF">N4R40_00670</name>
</gene>
<keyword evidence="4" id="KW-1185">Reference proteome</keyword>
<accession>A0ABT2P869</accession>
<evidence type="ECO:0000313" key="4">
    <source>
        <dbReference type="Proteomes" id="UP001300496"/>
    </source>
</evidence>
<evidence type="ECO:0000259" key="2">
    <source>
        <dbReference type="Pfam" id="PF08327"/>
    </source>
</evidence>
<protein>
    <submittedName>
        <fullName evidence="3">SRPBCC domain-containing protein</fullName>
    </submittedName>
</protein>
<comment type="similarity">
    <text evidence="1">Belongs to the AHA1 family.</text>
</comment>
<dbReference type="SUPFAM" id="SSF55961">
    <property type="entry name" value="Bet v1-like"/>
    <property type="match status" value="1"/>
</dbReference>
<dbReference type="EMBL" id="JAODOR010000001">
    <property type="protein sequence ID" value="MCT9000881.1"/>
    <property type="molecule type" value="Genomic_DNA"/>
</dbReference>
<evidence type="ECO:0000313" key="3">
    <source>
        <dbReference type="EMBL" id="MCT9000881.1"/>
    </source>
</evidence>
<dbReference type="InterPro" id="IPR023393">
    <property type="entry name" value="START-like_dom_sf"/>
</dbReference>
<dbReference type="CDD" id="cd07814">
    <property type="entry name" value="SRPBCC_CalC_Aha1-like"/>
    <property type="match status" value="1"/>
</dbReference>
<dbReference type="Gene3D" id="3.30.530.20">
    <property type="match status" value="1"/>
</dbReference>
<comment type="caution">
    <text evidence="3">The sequence shown here is derived from an EMBL/GenBank/DDBJ whole genome shotgun (WGS) entry which is preliminary data.</text>
</comment>
<dbReference type="Proteomes" id="UP001300496">
    <property type="component" value="Unassembled WGS sequence"/>
</dbReference>
<proteinExistence type="inferred from homology"/>
<reference evidence="3 4" key="1">
    <citation type="journal article" date="2024" name="Int. J. Syst. Evol. Microbiol.">
        <title>Microbacterium memoriense sp. nov., a member of the Actinomycetota from marine beach sediment of the north coast of Portugal.</title>
        <authorList>
            <person name="Santos J.D.N.D."/>
            <person name="Klimek D."/>
            <person name="Calusinska M."/>
            <person name="Lobo-da-Cunha A."/>
            <person name="Catita J."/>
            <person name="Goncalves H."/>
            <person name="Gonzalez I."/>
            <person name="Lage O.M."/>
        </authorList>
    </citation>
    <scope>NUCLEOTIDE SEQUENCE [LARGE SCALE GENOMIC DNA]</scope>
    <source>
        <strain evidence="3 4">PMIC_1C1B</strain>
    </source>
</reference>
<feature type="domain" description="Activator of Hsp90 ATPase homologue 1/2-like C-terminal" evidence="2">
    <location>
        <begin position="17"/>
        <end position="144"/>
    </location>
</feature>